<protein>
    <recommendedName>
        <fullName evidence="2">Glycine zipper-like domain-containing protein</fullName>
    </recommendedName>
</protein>
<sequence length="150" mass="16640">MTILESVENYMNEIENNTDKKTLQKLDPNLTKRVAKRLDEYSETCETCAESLISLEKEIATLKSRELTKEVIQEHQKVRAVTIAHLGKEHKLIQDGHYMAIYMSLGMSLGVVFGLTIFDNIALGIPIGMAIGIGLGTSMDADAKKKGKTL</sequence>
<name>A0A368X7C9_9BACI</name>
<accession>A0A368X7C9</accession>
<keyword evidence="4" id="KW-1185">Reference proteome</keyword>
<evidence type="ECO:0000259" key="2">
    <source>
        <dbReference type="Pfam" id="PF26273"/>
    </source>
</evidence>
<reference evidence="3 4" key="1">
    <citation type="submission" date="2018-07" db="EMBL/GenBank/DDBJ databases">
        <title>Genomic Encyclopedia of Type Strains, Phase IV (KMG-IV): sequencing the most valuable type-strain genomes for metagenomic binning, comparative biology and taxonomic classification.</title>
        <authorList>
            <person name="Goeker M."/>
        </authorList>
    </citation>
    <scope>NUCLEOTIDE SEQUENCE [LARGE SCALE GENOMIC DNA]</scope>
    <source>
        <strain evidence="3 4">DSM 27696</strain>
    </source>
</reference>
<feature type="transmembrane region" description="Helical" evidence="1">
    <location>
        <begin position="123"/>
        <end position="141"/>
    </location>
</feature>
<evidence type="ECO:0000313" key="3">
    <source>
        <dbReference type="EMBL" id="RCW63911.1"/>
    </source>
</evidence>
<keyword evidence="1" id="KW-0812">Transmembrane</keyword>
<dbReference type="AlphaFoldDB" id="A0A368X7C9"/>
<gene>
    <name evidence="3" type="ORF">DFR57_11536</name>
</gene>
<feature type="domain" description="Glycine zipper-like" evidence="2">
    <location>
        <begin position="99"/>
        <end position="139"/>
    </location>
</feature>
<dbReference type="Proteomes" id="UP000252585">
    <property type="component" value="Unassembled WGS sequence"/>
</dbReference>
<evidence type="ECO:0000256" key="1">
    <source>
        <dbReference type="SAM" id="Phobius"/>
    </source>
</evidence>
<comment type="caution">
    <text evidence="3">The sequence shown here is derived from an EMBL/GenBank/DDBJ whole genome shotgun (WGS) entry which is preliminary data.</text>
</comment>
<organism evidence="3 4">
    <name type="scientific">Saliterribacillus persicus</name>
    <dbReference type="NCBI Taxonomy" id="930114"/>
    <lineage>
        <taxon>Bacteria</taxon>
        <taxon>Bacillati</taxon>
        <taxon>Bacillota</taxon>
        <taxon>Bacilli</taxon>
        <taxon>Bacillales</taxon>
        <taxon>Bacillaceae</taxon>
        <taxon>Saliterribacillus</taxon>
    </lineage>
</organism>
<dbReference type="EMBL" id="QPJJ01000015">
    <property type="protein sequence ID" value="RCW63911.1"/>
    <property type="molecule type" value="Genomic_DNA"/>
</dbReference>
<dbReference type="Pfam" id="PF26273">
    <property type="entry name" value="Gly_zipper"/>
    <property type="match status" value="1"/>
</dbReference>
<dbReference type="RefSeq" id="WP_245937491.1">
    <property type="nucleotide sequence ID" value="NZ_QPJJ01000015.1"/>
</dbReference>
<evidence type="ECO:0000313" key="4">
    <source>
        <dbReference type="Proteomes" id="UP000252585"/>
    </source>
</evidence>
<dbReference type="InterPro" id="IPR058598">
    <property type="entry name" value="Gly_zipper-like_dom"/>
</dbReference>
<feature type="transmembrane region" description="Helical" evidence="1">
    <location>
        <begin position="98"/>
        <end position="117"/>
    </location>
</feature>
<keyword evidence="1" id="KW-0472">Membrane</keyword>
<proteinExistence type="predicted"/>
<keyword evidence="1" id="KW-1133">Transmembrane helix</keyword>